<dbReference type="Proteomes" id="UP000245362">
    <property type="component" value="Unassembled WGS sequence"/>
</dbReference>
<dbReference type="OrthoDB" id="5297354at2"/>
<keyword evidence="1" id="KW-0175">Coiled coil</keyword>
<comment type="caution">
    <text evidence="2">The sequence shown here is derived from an EMBL/GenBank/DDBJ whole genome shotgun (WGS) entry which is preliminary data.</text>
</comment>
<organism evidence="2 3">
    <name type="scientific">Vibrio albus</name>
    <dbReference type="NCBI Taxonomy" id="2200953"/>
    <lineage>
        <taxon>Bacteria</taxon>
        <taxon>Pseudomonadati</taxon>
        <taxon>Pseudomonadota</taxon>
        <taxon>Gammaproteobacteria</taxon>
        <taxon>Vibrionales</taxon>
        <taxon>Vibrionaceae</taxon>
        <taxon>Vibrio</taxon>
    </lineage>
</organism>
<feature type="coiled-coil region" evidence="1">
    <location>
        <begin position="59"/>
        <end position="86"/>
    </location>
</feature>
<dbReference type="UniPathway" id="UPA00232"/>
<protein>
    <recommendedName>
        <fullName evidence="1">Ubiquinone biosynthesis accessory factor UbiK</fullName>
    </recommendedName>
</protein>
<dbReference type="GO" id="GO:0006744">
    <property type="term" value="P:ubiquinone biosynthetic process"/>
    <property type="evidence" value="ECO:0007669"/>
    <property type="project" value="UniProtKB-UniRule"/>
</dbReference>
<dbReference type="AlphaFoldDB" id="A0A2U3B840"/>
<evidence type="ECO:0000313" key="2">
    <source>
        <dbReference type="EMBL" id="PWI32941.1"/>
    </source>
</evidence>
<evidence type="ECO:0000256" key="1">
    <source>
        <dbReference type="HAMAP-Rule" id="MF_02216"/>
    </source>
</evidence>
<comment type="subcellular location">
    <subcellularLocation>
        <location evidence="1">Cytoplasm</location>
    </subcellularLocation>
</comment>
<dbReference type="PANTHER" id="PTHR38040:SF1">
    <property type="entry name" value="UBIQUINONE BIOSYNTHESIS ACCESSORY FACTOR UBIK"/>
    <property type="match status" value="1"/>
</dbReference>
<keyword evidence="1" id="KW-0963">Cytoplasm</keyword>
<gene>
    <name evidence="1" type="primary">ubiK</name>
    <name evidence="2" type="ORF">DI392_11505</name>
</gene>
<keyword evidence="3" id="KW-1185">Reference proteome</keyword>
<keyword evidence="1" id="KW-0831">Ubiquinone biosynthesis</keyword>
<comment type="similarity">
    <text evidence="1">Belongs to the UbiK family.</text>
</comment>
<dbReference type="HAMAP" id="MF_02216">
    <property type="entry name" value="UbiK"/>
    <property type="match status" value="1"/>
</dbReference>
<proteinExistence type="inferred from homology"/>
<dbReference type="EMBL" id="QFWT01000006">
    <property type="protein sequence ID" value="PWI32941.1"/>
    <property type="molecule type" value="Genomic_DNA"/>
</dbReference>
<dbReference type="PANTHER" id="PTHR38040">
    <property type="entry name" value="UBIQUINONE BIOSYNTHESIS ACCESSORY FACTOR UBIK"/>
    <property type="match status" value="1"/>
</dbReference>
<dbReference type="NCBIfam" id="NF047835">
    <property type="entry name" value="UbiqAccUbiK"/>
    <property type="match status" value="1"/>
</dbReference>
<name>A0A2U3B840_9VIBR</name>
<dbReference type="RefSeq" id="WP_109320060.1">
    <property type="nucleotide sequence ID" value="NZ_QFWT01000006.1"/>
</dbReference>
<accession>A0A2U3B840</accession>
<dbReference type="InterPro" id="IPR007475">
    <property type="entry name" value="UbiK"/>
</dbReference>
<evidence type="ECO:0000313" key="3">
    <source>
        <dbReference type="Proteomes" id="UP000245362"/>
    </source>
</evidence>
<reference evidence="2 3" key="1">
    <citation type="submission" date="2018-05" db="EMBL/GenBank/DDBJ databases">
        <title>Vibrio limimaris sp. nov., isolated from marine sediment.</title>
        <authorList>
            <person name="Li C.-M."/>
        </authorList>
    </citation>
    <scope>NUCLEOTIDE SEQUENCE [LARGE SCALE GENOMIC DNA]</scope>
    <source>
        <strain evidence="2 3">E4404</strain>
    </source>
</reference>
<sequence length="90" mass="10475">MFDPKKLEQIAKQIHDSMPEPVKELGADVEQKVRQVIQGQLNKLDVVSREEFEVQTQVLLRTRQKLSEMEQKLTALEEKLAADTEEKKEQ</sequence>
<dbReference type="GO" id="GO:0005829">
    <property type="term" value="C:cytosol"/>
    <property type="evidence" value="ECO:0007669"/>
    <property type="project" value="TreeGrafter"/>
</dbReference>
<comment type="pathway">
    <text evidence="1">Cofactor biosynthesis; ubiquinone biosynthesis.</text>
</comment>
<dbReference type="Pfam" id="PF04380">
    <property type="entry name" value="BMFP"/>
    <property type="match status" value="1"/>
</dbReference>
<comment type="function">
    <text evidence="1">Required for efficient ubiquinone (coenzyme Q) biosynthesis. UbiK is probably an accessory factor of Ubi enzymes and facilitates ubiquinone biosynthesis by acting as an assembly factor, a targeting factor, or both.</text>
</comment>